<accession>A0A1F4NRP7</accession>
<comment type="caution">
    <text evidence="1">The sequence shown here is derived from an EMBL/GenBank/DDBJ whole genome shotgun (WGS) entry which is preliminary data.</text>
</comment>
<organism evidence="1 2">
    <name type="scientific">candidate division Kazan bacterium RBG_13_50_9</name>
    <dbReference type="NCBI Taxonomy" id="1798535"/>
    <lineage>
        <taxon>Bacteria</taxon>
        <taxon>Bacteria division Kazan-3B-28</taxon>
    </lineage>
</organism>
<dbReference type="Proteomes" id="UP000176651">
    <property type="component" value="Unassembled WGS sequence"/>
</dbReference>
<gene>
    <name evidence="1" type="ORF">A2V68_00110</name>
</gene>
<dbReference type="EMBL" id="META01000003">
    <property type="protein sequence ID" value="OGB74175.1"/>
    <property type="molecule type" value="Genomic_DNA"/>
</dbReference>
<evidence type="ECO:0000313" key="2">
    <source>
        <dbReference type="Proteomes" id="UP000176651"/>
    </source>
</evidence>
<evidence type="ECO:0000313" key="1">
    <source>
        <dbReference type="EMBL" id="OGB74175.1"/>
    </source>
</evidence>
<reference evidence="1 2" key="1">
    <citation type="journal article" date="2016" name="Nat. Commun.">
        <title>Thousands of microbial genomes shed light on interconnected biogeochemical processes in an aquifer system.</title>
        <authorList>
            <person name="Anantharaman K."/>
            <person name="Brown C.T."/>
            <person name="Hug L.A."/>
            <person name="Sharon I."/>
            <person name="Castelle C.J."/>
            <person name="Probst A.J."/>
            <person name="Thomas B.C."/>
            <person name="Singh A."/>
            <person name="Wilkins M.J."/>
            <person name="Karaoz U."/>
            <person name="Brodie E.L."/>
            <person name="Williams K.H."/>
            <person name="Hubbard S.S."/>
            <person name="Banfield J.F."/>
        </authorList>
    </citation>
    <scope>NUCLEOTIDE SEQUENCE [LARGE SCALE GENOMIC DNA]</scope>
</reference>
<proteinExistence type="predicted"/>
<protein>
    <recommendedName>
        <fullName evidence="3">Glycosyltransferase subfamily 4-like N-terminal domain-containing protein</fullName>
    </recommendedName>
</protein>
<dbReference type="SUPFAM" id="SSF53756">
    <property type="entry name" value="UDP-Glycosyltransferase/glycogen phosphorylase"/>
    <property type="match status" value="1"/>
</dbReference>
<dbReference type="Gene3D" id="3.40.50.2000">
    <property type="entry name" value="Glycogen Phosphorylase B"/>
    <property type="match status" value="1"/>
</dbReference>
<name>A0A1F4NRP7_UNCK3</name>
<evidence type="ECO:0008006" key="3">
    <source>
        <dbReference type="Google" id="ProtNLM"/>
    </source>
</evidence>
<dbReference type="AlphaFoldDB" id="A0A1F4NRP7"/>
<dbReference type="STRING" id="1798535.A2V68_00110"/>
<sequence>MSDHLKRILFISSHAPPAIGGPQNMYNLIKDLPVSSYSILTSFYHIDNVSARKGTWLPGEYIFYDSPRATREQTKGGYEHSPVSQWRDRAAKLKIAIRQLPLARAVFGIPVVIGQINQIVREGQKATRDRSIEIMMGFSDYGPAMIGTYLLHRRTKVPYYLFLFDIYKGNNFFFPGGILAVLFEERIFREAQKIVVTNEGTQEFYRARYGDSIADKMVVIYNSVFPEPYLQNQTPPYNPKPPYTILFTGRIYWPQVRSIKNLLRAVEGINDLDIKVKIYAPHPPEYVRSLGIESPKMSLDMAPPTEMPRIQGAADILLLPLSWHTKSPGIINTATPGKLTDYLIAGRPMLIHAPASTHLVAYAKKYGFAMIVDKEDLGALRDGIRRLLLDISLAEKLIKNAKETFFRNHDANKNKKIFRNLFIAND</sequence>